<dbReference type="OrthoDB" id="4980944at2759"/>
<accession>A0A178ZZS5</accession>
<feature type="signal peptide" evidence="1">
    <location>
        <begin position="1"/>
        <end position="23"/>
    </location>
</feature>
<organism evidence="2 3">
    <name type="scientific">Fonsecaea erecta</name>
    <dbReference type="NCBI Taxonomy" id="1367422"/>
    <lineage>
        <taxon>Eukaryota</taxon>
        <taxon>Fungi</taxon>
        <taxon>Dikarya</taxon>
        <taxon>Ascomycota</taxon>
        <taxon>Pezizomycotina</taxon>
        <taxon>Eurotiomycetes</taxon>
        <taxon>Chaetothyriomycetidae</taxon>
        <taxon>Chaetothyriales</taxon>
        <taxon>Herpotrichiellaceae</taxon>
        <taxon>Fonsecaea</taxon>
    </lineage>
</organism>
<comment type="caution">
    <text evidence="2">The sequence shown here is derived from an EMBL/GenBank/DDBJ whole genome shotgun (WGS) entry which is preliminary data.</text>
</comment>
<protein>
    <submittedName>
        <fullName evidence="2">Uncharacterized protein</fullName>
    </submittedName>
</protein>
<dbReference type="RefSeq" id="XP_018698624.1">
    <property type="nucleotide sequence ID" value="XM_018832745.1"/>
</dbReference>
<evidence type="ECO:0000256" key="1">
    <source>
        <dbReference type="SAM" id="SignalP"/>
    </source>
</evidence>
<dbReference type="AlphaFoldDB" id="A0A178ZZS5"/>
<sequence>MHPASYFALSSFLLAAVSPEVYARVLHRRQDDTPTLSTGCGPADLTPDNWNANDIDAVVTGTPGFGQSANFPQQFVTQFNPNQFSDAPFDCTNFSDPGACLIPGPFPNDVFCDNFSNPQVGFIVQAWINMYQNLRNMYYAIQDAHDQLVSEGYLAAMVNDISPQPLPIARSTLLELANLSLNFIPIPGAGAELAGIKTVLKTFKKLAGKVVDRAKEDAEDAAQTLQDQPQILQEVLDNAVPNVQAAIMDQLNAVFVDAQIDDSSAQVLLGGVQLNAVPSQSDYATIMAQNLRAFLLAEAMNKIQMLQVVDNIVSECDSGPEDTLSADGSQCRRFGLPEDDATIPTAVTIDHPNAMGDLEGRFGFSISAIADNAQACAAAGQNFSNVDFEGFLESDDPGVYPTCLFGVPSHNESF</sequence>
<keyword evidence="1" id="KW-0732">Signal</keyword>
<evidence type="ECO:0000313" key="3">
    <source>
        <dbReference type="Proteomes" id="UP000078343"/>
    </source>
</evidence>
<reference evidence="2 3" key="1">
    <citation type="submission" date="2016-04" db="EMBL/GenBank/DDBJ databases">
        <title>Draft genome of Fonsecaea erecta CBS 125763.</title>
        <authorList>
            <person name="Weiss V.A."/>
            <person name="Vicente V.A."/>
            <person name="Raittz R.T."/>
            <person name="Moreno L.F."/>
            <person name="De Souza E.M."/>
            <person name="Pedrosa F.O."/>
            <person name="Steffens M.B."/>
            <person name="Faoro H."/>
            <person name="Tadra-Sfeir M.Z."/>
            <person name="Najafzadeh M.J."/>
            <person name="Felipe M.S."/>
            <person name="Teixeira M."/>
            <person name="Sun J."/>
            <person name="Xi L."/>
            <person name="Gomes R."/>
            <person name="De Azevedo C.M."/>
            <person name="Salgado C.G."/>
            <person name="Da Silva M.B."/>
            <person name="Nascimento M.F."/>
            <person name="Queiroz-Telles F."/>
            <person name="Attili D.S."/>
            <person name="Gorbushina A."/>
        </authorList>
    </citation>
    <scope>NUCLEOTIDE SEQUENCE [LARGE SCALE GENOMIC DNA]</scope>
    <source>
        <strain evidence="2 3">CBS 125763</strain>
    </source>
</reference>
<dbReference type="GeneID" id="30005399"/>
<proteinExistence type="predicted"/>
<feature type="chain" id="PRO_5008098838" evidence="1">
    <location>
        <begin position="24"/>
        <end position="414"/>
    </location>
</feature>
<gene>
    <name evidence="2" type="ORF">AYL99_01229</name>
</gene>
<evidence type="ECO:0000313" key="2">
    <source>
        <dbReference type="EMBL" id="OAP65257.1"/>
    </source>
</evidence>
<name>A0A178ZZS5_9EURO</name>
<dbReference type="Proteomes" id="UP000078343">
    <property type="component" value="Unassembled WGS sequence"/>
</dbReference>
<dbReference type="EMBL" id="LVYI01000001">
    <property type="protein sequence ID" value="OAP65257.1"/>
    <property type="molecule type" value="Genomic_DNA"/>
</dbReference>
<keyword evidence="3" id="KW-1185">Reference proteome</keyword>